<dbReference type="EMBL" id="PDDY01000004">
    <property type="protein sequence ID" value="PEH37271.1"/>
    <property type="molecule type" value="Genomic_DNA"/>
</dbReference>
<dbReference type="AlphaFoldDB" id="A0A2A7S114"/>
<accession>A0A2A7S114</accession>
<name>A0A2A7S114_BURGA</name>
<protein>
    <submittedName>
        <fullName evidence="1">Uncharacterized protein</fullName>
    </submittedName>
</protein>
<organism evidence="1 2">
    <name type="scientific">Burkholderia gladioli</name>
    <name type="common">Pseudomonas marginata</name>
    <name type="synonym">Phytomonas marginata</name>
    <dbReference type="NCBI Taxonomy" id="28095"/>
    <lineage>
        <taxon>Bacteria</taxon>
        <taxon>Pseudomonadati</taxon>
        <taxon>Pseudomonadota</taxon>
        <taxon>Betaproteobacteria</taxon>
        <taxon>Burkholderiales</taxon>
        <taxon>Burkholderiaceae</taxon>
        <taxon>Burkholderia</taxon>
    </lineage>
</organism>
<dbReference type="Proteomes" id="UP000220629">
    <property type="component" value="Unassembled WGS sequence"/>
</dbReference>
<evidence type="ECO:0000313" key="1">
    <source>
        <dbReference type="EMBL" id="PEH37271.1"/>
    </source>
</evidence>
<proteinExistence type="predicted"/>
<comment type="caution">
    <text evidence="1">The sequence shown here is derived from an EMBL/GenBank/DDBJ whole genome shotgun (WGS) entry which is preliminary data.</text>
</comment>
<evidence type="ECO:0000313" key="2">
    <source>
        <dbReference type="Proteomes" id="UP000220629"/>
    </source>
</evidence>
<gene>
    <name evidence="1" type="ORF">CRM94_22225</name>
</gene>
<reference evidence="2" key="1">
    <citation type="submission" date="2017-09" db="EMBL/GenBank/DDBJ databases">
        <title>FDA dAtabase for Regulatory Grade micrObial Sequences (FDA-ARGOS): Supporting development and validation of Infectious Disease Dx tests.</title>
        <authorList>
            <person name="Minogue T."/>
            <person name="Wolcott M."/>
            <person name="Wasieloski L."/>
            <person name="Aguilar W."/>
            <person name="Moore D."/>
            <person name="Tallon L."/>
            <person name="Sadzewicz L."/>
            <person name="Ott S."/>
            <person name="Zhao X."/>
            <person name="Nagaraj S."/>
            <person name="Vavikolanu K."/>
            <person name="Aluvathingal J."/>
            <person name="Nadendla S."/>
            <person name="Sichtig H."/>
        </authorList>
    </citation>
    <scope>NUCLEOTIDE SEQUENCE [LARGE SCALE GENOMIC DNA]</scope>
    <source>
        <strain evidence="2">FDAARGOS_390</strain>
    </source>
</reference>
<sequence length="67" mass="7240">MAFNGINAIVRLLRANVVARECAEPSMDNSVTDDLLAAAIALSRLAADEIERLADRADDRASEVRRG</sequence>